<evidence type="ECO:0000313" key="4">
    <source>
        <dbReference type="Proteomes" id="UP000614601"/>
    </source>
</evidence>
<dbReference type="InterPro" id="IPR020901">
    <property type="entry name" value="Prtase_inh_Kunz-CS"/>
</dbReference>
<dbReference type="SUPFAM" id="SSF57625">
    <property type="entry name" value="Invertebrate chitin-binding proteins"/>
    <property type="match status" value="1"/>
</dbReference>
<dbReference type="PROSITE" id="PS00280">
    <property type="entry name" value="BPTI_KUNITZ_1"/>
    <property type="match status" value="3"/>
</dbReference>
<dbReference type="PRINTS" id="PR00759">
    <property type="entry name" value="BASICPTASE"/>
</dbReference>
<dbReference type="Proteomes" id="UP000783686">
    <property type="component" value="Unassembled WGS sequence"/>
</dbReference>
<feature type="region of interest" description="Disordered" evidence="1">
    <location>
        <begin position="1178"/>
        <end position="1211"/>
    </location>
</feature>
<dbReference type="EMBL" id="CAJFCW020000003">
    <property type="protein sequence ID" value="CAG9101655.1"/>
    <property type="molecule type" value="Genomic_DNA"/>
</dbReference>
<dbReference type="GO" id="GO:0004867">
    <property type="term" value="F:serine-type endopeptidase inhibitor activity"/>
    <property type="evidence" value="ECO:0007669"/>
    <property type="project" value="InterPro"/>
</dbReference>
<dbReference type="InterPro" id="IPR028150">
    <property type="entry name" value="Lustrin_cystein"/>
</dbReference>
<dbReference type="GO" id="GO:0008061">
    <property type="term" value="F:chitin binding"/>
    <property type="evidence" value="ECO:0007669"/>
    <property type="project" value="InterPro"/>
</dbReference>
<feature type="domain" description="BPTI/Kunitz inhibitor" evidence="2">
    <location>
        <begin position="628"/>
        <end position="680"/>
    </location>
</feature>
<sequence>MGTIGLVFSQIFARCTIGQDCKDCAFLRLDPKPCTKNGNLEQFLFCDQQLKVVRTDPTAYYECYNNVLRLERCTDGYVFNQPEQRCEPSEDRIVKKRSMGVAGASRTGDMCAFNTDCQSGMYCFNGACTCLSDYVAIAGYCWQKVNPGDSGCVEDLQCDAVWPGSKCSRSGLCECPEHTVPAKTRDGTMCVSAGVPPACPLPEPINAELPNPATLLANPSTHPLGPDSYMPVLCLSTSSEVINSNGGDGSTWCIYPDGDNDIYIADLYNCVPHQQVTPEFFPEYSDTIDGICCHSRAFVCVQPMEQGEEPSVPRWWYNSVTGTCSQFLWDPNQSDNVSPNNFRTVEHCESYCRDTCRRGPVQFNQHNRASILEETPITNCLHHAGGCGTEFHCTVIGSHQHCCPTVAHICSAMGGRAHDYSPMENSDRGVAIAGYRPVSRFYYDTEQGRCTSFVYDGLGNYNNFFTKQDCENFCSKLVCEYGNPLRIGEDWQRCETNNDCPSTHQCESGHKVCCPTAQSICTQPKRFGDCTSSVRRFWYNAATRQCELFQYTGCQGNDNNFDTLMDCQQKCRNIALEPKCPQGRAHRDSNGHFYQCSMKVNGKMCPPNYHCYFDGTTHGCCPTKAYTCSLSPDKGIQCGSGRSFRYYFNSHKQTCESFQYEGCDGNSNNFQNVEDCQDYCGVGGCPNGGQPLRDLQTNQFIACQNDGSSCPQSHECVTINFNGNIAHRCCPTKAHICTLPPQQGNQCTKMSITRYYFNIVTKECGKFSYNGCNGNLNNFASPDQCTNFCTSSACRPGESTFKDINTKKVVECSPSIMNSCPLDYQCKHDPLTGRHVCCGTPPSDVCPEGEKAYVNPLDESVKECTINMAGSCPADYLCRFSPSHNRYYCCASRTGNMCPDGRALYRTPRTFLPTRCTLSEVQNTCSDGFSCQSRVEGVLQGYCCTSNNVCKNGADFLIDDKTKMPQVCMPGAFAMCPSGYRCNKPHSSASSGYCCKGEIKAVTEGCPPGEYAYTKSKEIVQCDPFNMQDKGCPPQYTCQYAIQFQRYQCCGKEPIDEDTMESEGIDTGCMHDQVAFINQISKEPHTCTVNAENQCPLGYFCQFSDKNKQFQCCGKRGGCPNQKVAYIGLSGSAQTCKPGVQQQCPNGYLCVRGDENTFICCTAEDPLLPGAITTTEPTTTELIDPSTESTEKPPENAVEGQYSRHNSRSSAEISISVEKPRGHMTCRPDEHFTNGQCVTRRLGEPCITTDQCPKTSVCSGFICRCPDGTKRAGELCIPDPDDEADIVDEHGEPYVEPATRTSHLATHKAGQNGNSNLAGTSNLAGNSNFENGRNSNFGIDRNSNLEKGPTSATSQTSTPFRPPALPGQRLRPEAFEIDDRDRELKAQKRCKHDEIMHKGHCLKKMDLGGACITKDQCVGGAACYRGKCRCPANKAGFMGKCEENVCGGNQFRLPQLDPQTSSVIQCAHDNSICRQPYKCQFSKVLKDYICCKAVMSQKWTENTMPTIRPITMDPNIQTFSTRGPARARTTTLKLLPFNNVKIRRGKRKCPDGTMPLMFTHTDQPVKCTPQRVCPKDYYCMHSMCCLGTPTTPTYEWED</sequence>
<dbReference type="InterPro" id="IPR036508">
    <property type="entry name" value="Chitin-bd_dom_sf"/>
</dbReference>
<feature type="region of interest" description="Disordered" evidence="1">
    <location>
        <begin position="1307"/>
        <end position="1379"/>
    </location>
</feature>
<dbReference type="InterPro" id="IPR053014">
    <property type="entry name" value="Cuticle_assoc_divergent"/>
</dbReference>
<dbReference type="PANTHER" id="PTHR46339:SF4">
    <property type="entry name" value="BPTI_KUNITZ INHIBITOR DOMAIN-CONTAINING PROTEIN"/>
    <property type="match status" value="1"/>
</dbReference>
<feature type="compositionally biased region" description="Polar residues" evidence="1">
    <location>
        <begin position="1307"/>
        <end position="1337"/>
    </location>
</feature>
<dbReference type="PANTHER" id="PTHR46339">
    <property type="entry name" value="PROTEIN CBG15282-RELATED"/>
    <property type="match status" value="1"/>
</dbReference>
<dbReference type="SMART" id="SM00131">
    <property type="entry name" value="KU"/>
    <property type="match status" value="5"/>
</dbReference>
<dbReference type="InterPro" id="IPR006149">
    <property type="entry name" value="EB_dom"/>
</dbReference>
<evidence type="ECO:0000313" key="3">
    <source>
        <dbReference type="EMBL" id="CAD5213841.1"/>
    </source>
</evidence>
<dbReference type="InterPro" id="IPR006150">
    <property type="entry name" value="Cys_repeat_1"/>
</dbReference>
<gene>
    <name evidence="3" type="ORF">BOKJ2_LOCUS5294</name>
</gene>
<feature type="domain" description="BPTI/Kunitz inhibitor" evidence="2">
    <location>
        <begin position="438"/>
        <end position="474"/>
    </location>
</feature>
<feature type="domain" description="BPTI/Kunitz inhibitor" evidence="2">
    <location>
        <begin position="737"/>
        <end position="789"/>
    </location>
</feature>
<feature type="domain" description="BPTI/Kunitz inhibitor" evidence="2">
    <location>
        <begin position="521"/>
        <end position="571"/>
    </location>
</feature>
<dbReference type="SUPFAM" id="SSF57362">
    <property type="entry name" value="BPTI-like"/>
    <property type="match status" value="5"/>
</dbReference>
<feature type="compositionally biased region" description="Basic and acidic residues" evidence="1">
    <location>
        <begin position="1370"/>
        <end position="1379"/>
    </location>
</feature>
<dbReference type="Proteomes" id="UP000614601">
    <property type="component" value="Unassembled WGS sequence"/>
</dbReference>
<feature type="domain" description="BPTI/Kunitz inhibitor" evidence="2">
    <location>
        <begin position="300"/>
        <end position="352"/>
    </location>
</feature>
<dbReference type="OrthoDB" id="5950222at2759"/>
<dbReference type="SMART" id="SM00289">
    <property type="entry name" value="WR1"/>
    <property type="match status" value="15"/>
</dbReference>
<comment type="caution">
    <text evidence="3">The sequence shown here is derived from an EMBL/GenBank/DDBJ whole genome shotgun (WGS) entry which is preliminary data.</text>
</comment>
<dbReference type="Gene3D" id="4.10.410.10">
    <property type="entry name" value="Pancreatic trypsin inhibitor Kunitz domain"/>
    <property type="match status" value="5"/>
</dbReference>
<protein>
    <recommendedName>
        <fullName evidence="2">BPTI/Kunitz inhibitor domain-containing protein</fullName>
    </recommendedName>
</protein>
<organism evidence="3 4">
    <name type="scientific">Bursaphelenchus okinawaensis</name>
    <dbReference type="NCBI Taxonomy" id="465554"/>
    <lineage>
        <taxon>Eukaryota</taxon>
        <taxon>Metazoa</taxon>
        <taxon>Ecdysozoa</taxon>
        <taxon>Nematoda</taxon>
        <taxon>Chromadorea</taxon>
        <taxon>Rhabditida</taxon>
        <taxon>Tylenchina</taxon>
        <taxon>Tylenchomorpha</taxon>
        <taxon>Aphelenchoidea</taxon>
        <taxon>Aphelenchoididae</taxon>
        <taxon>Bursaphelenchus</taxon>
    </lineage>
</organism>
<dbReference type="CDD" id="cd00109">
    <property type="entry name" value="Kunitz-type"/>
    <property type="match status" value="4"/>
</dbReference>
<keyword evidence="4" id="KW-1185">Reference proteome</keyword>
<feature type="compositionally biased region" description="Polar residues" evidence="1">
    <location>
        <begin position="1350"/>
        <end position="1359"/>
    </location>
</feature>
<dbReference type="Pfam" id="PF00014">
    <property type="entry name" value="Kunitz_BPTI"/>
    <property type="match status" value="5"/>
</dbReference>
<proteinExistence type="predicted"/>
<accession>A0A811KCG7</accession>
<reference evidence="3" key="1">
    <citation type="submission" date="2020-09" db="EMBL/GenBank/DDBJ databases">
        <authorList>
            <person name="Kikuchi T."/>
        </authorList>
    </citation>
    <scope>NUCLEOTIDE SEQUENCE</scope>
    <source>
        <strain evidence="3">SH1</strain>
    </source>
</reference>
<dbReference type="EMBL" id="CAJFDH010000003">
    <property type="protein sequence ID" value="CAD5213841.1"/>
    <property type="molecule type" value="Genomic_DNA"/>
</dbReference>
<dbReference type="InterPro" id="IPR036880">
    <property type="entry name" value="Kunitz_BPTI_sf"/>
</dbReference>
<evidence type="ECO:0000259" key="2">
    <source>
        <dbReference type="PROSITE" id="PS50279"/>
    </source>
</evidence>
<name>A0A811KCG7_9BILA</name>
<dbReference type="Pfam" id="PF01683">
    <property type="entry name" value="EB"/>
    <property type="match status" value="3"/>
</dbReference>
<dbReference type="PROSITE" id="PS50279">
    <property type="entry name" value="BPTI_KUNITZ_2"/>
    <property type="match status" value="5"/>
</dbReference>
<dbReference type="InterPro" id="IPR002223">
    <property type="entry name" value="Kunitz_BPTI"/>
</dbReference>
<dbReference type="Pfam" id="PF14625">
    <property type="entry name" value="Lustrin_cystein"/>
    <property type="match status" value="11"/>
</dbReference>
<evidence type="ECO:0000256" key="1">
    <source>
        <dbReference type="SAM" id="MobiDB-lite"/>
    </source>
</evidence>